<feature type="region of interest" description="Disordered" evidence="1">
    <location>
        <begin position="1"/>
        <end position="23"/>
    </location>
</feature>
<protein>
    <submittedName>
        <fullName evidence="2">Uncharacterized protein</fullName>
    </submittedName>
</protein>
<keyword evidence="3" id="KW-1185">Reference proteome</keyword>
<proteinExistence type="predicted"/>
<dbReference type="EMBL" id="FNBK01000046">
    <property type="protein sequence ID" value="SDG44542.1"/>
    <property type="molecule type" value="Genomic_DNA"/>
</dbReference>
<gene>
    <name evidence="2" type="ORF">SAMN05216218_1465</name>
</gene>
<sequence>MPEVTCERCGSSFDPDRETDVDAASSARCPSCGWEYEPTPDGGADGDTTMTVASDGVTITLTIEVEPAG</sequence>
<evidence type="ECO:0000313" key="2">
    <source>
        <dbReference type="EMBL" id="SDG44542.1"/>
    </source>
</evidence>
<dbReference type="Proteomes" id="UP000199076">
    <property type="component" value="Unassembled WGS sequence"/>
</dbReference>
<accession>A0A1G7UAC4</accession>
<dbReference type="STRING" id="660518.SAMN05216218_1465"/>
<evidence type="ECO:0000313" key="3">
    <source>
        <dbReference type="Proteomes" id="UP000199076"/>
    </source>
</evidence>
<evidence type="ECO:0000256" key="1">
    <source>
        <dbReference type="SAM" id="MobiDB-lite"/>
    </source>
</evidence>
<organism evidence="2 3">
    <name type="scientific">Halorientalis regularis</name>
    <dbReference type="NCBI Taxonomy" id="660518"/>
    <lineage>
        <taxon>Archaea</taxon>
        <taxon>Methanobacteriati</taxon>
        <taxon>Methanobacteriota</taxon>
        <taxon>Stenosarchaea group</taxon>
        <taxon>Halobacteria</taxon>
        <taxon>Halobacteriales</taxon>
        <taxon>Haloarculaceae</taxon>
        <taxon>Halorientalis</taxon>
    </lineage>
</organism>
<reference evidence="3" key="1">
    <citation type="submission" date="2016-10" db="EMBL/GenBank/DDBJ databases">
        <authorList>
            <person name="Varghese N."/>
            <person name="Submissions S."/>
        </authorList>
    </citation>
    <scope>NUCLEOTIDE SEQUENCE [LARGE SCALE GENOMIC DNA]</scope>
    <source>
        <strain evidence="3">IBRC-M 10760</strain>
    </source>
</reference>
<dbReference type="OrthoDB" id="129238at2157"/>
<dbReference type="AlphaFoldDB" id="A0A1G7UAC4"/>
<dbReference type="RefSeq" id="WP_139171237.1">
    <property type="nucleotide sequence ID" value="NZ_FNBK01000046.1"/>
</dbReference>
<name>A0A1G7UAC4_9EURY</name>